<dbReference type="EMBL" id="JNAH01000004">
    <property type="protein sequence ID" value="KGF87940.1"/>
    <property type="molecule type" value="Genomic_DNA"/>
</dbReference>
<evidence type="ECO:0000313" key="1">
    <source>
        <dbReference type="EMBL" id="KGF87940.1"/>
    </source>
</evidence>
<organism evidence="1 2">
    <name type="scientific">Prochlorococcus marinus str. GP2</name>
    <dbReference type="NCBI Taxonomy" id="59925"/>
    <lineage>
        <taxon>Bacteria</taxon>
        <taxon>Bacillati</taxon>
        <taxon>Cyanobacteriota</taxon>
        <taxon>Cyanophyceae</taxon>
        <taxon>Synechococcales</taxon>
        <taxon>Prochlorococcaceae</taxon>
        <taxon>Prochlorococcus</taxon>
    </lineage>
</organism>
<protein>
    <submittedName>
        <fullName evidence="1">Uncharacterized protein</fullName>
    </submittedName>
</protein>
<proteinExistence type="predicted"/>
<accession>A0A0A1ZEU0</accession>
<sequence length="52" mass="6209">MHILILSVGFILWYLAYEAKPIINDEITFYKEENQTNKRIKLINIINESLKN</sequence>
<dbReference type="RefSeq" id="WP_193741606.1">
    <property type="nucleotide sequence ID" value="NZ_CP138934.1"/>
</dbReference>
<dbReference type="Proteomes" id="UP000030598">
    <property type="component" value="Unassembled WGS sequence"/>
</dbReference>
<reference evidence="2" key="1">
    <citation type="journal article" date="2014" name="Sci. Data">
        <title>Genomes of diverse isolates of the marine cyanobacterium Prochlorococcus.</title>
        <authorList>
            <person name="Biller S."/>
            <person name="Berube P."/>
            <person name="Thompson J."/>
            <person name="Kelly L."/>
            <person name="Roggensack S."/>
            <person name="Awad L."/>
            <person name="Roache-Johnson K."/>
            <person name="Ding H."/>
            <person name="Giovannoni S.J."/>
            <person name="Moore L.R."/>
            <person name="Chisholm S.W."/>
        </authorList>
    </citation>
    <scope>NUCLEOTIDE SEQUENCE [LARGE SCALE GENOMIC DNA]</scope>
    <source>
        <strain evidence="2">GP2</strain>
    </source>
</reference>
<gene>
    <name evidence="1" type="ORF">EU91_0975</name>
</gene>
<name>A0A0A1ZEU0_PROMR</name>
<comment type="caution">
    <text evidence="1">The sequence shown here is derived from an EMBL/GenBank/DDBJ whole genome shotgun (WGS) entry which is preliminary data.</text>
</comment>
<evidence type="ECO:0000313" key="2">
    <source>
        <dbReference type="Proteomes" id="UP000030598"/>
    </source>
</evidence>
<dbReference type="AlphaFoldDB" id="A0A0A1ZEU0"/>